<accession>A0A4Y2P0Y7</accession>
<dbReference type="AlphaFoldDB" id="A0A4Y2P0Y7"/>
<dbReference type="Proteomes" id="UP000499080">
    <property type="component" value="Unassembled WGS sequence"/>
</dbReference>
<dbReference type="EMBL" id="BGPR01212683">
    <property type="protein sequence ID" value="GBN45508.1"/>
    <property type="molecule type" value="Genomic_DNA"/>
</dbReference>
<name>A0A4Y2P0Y7_ARAVE</name>
<evidence type="ECO:0000313" key="1">
    <source>
        <dbReference type="EMBL" id="GBN45508.1"/>
    </source>
</evidence>
<protein>
    <submittedName>
        <fullName evidence="1">Uncharacterized protein</fullName>
    </submittedName>
</protein>
<evidence type="ECO:0000313" key="2">
    <source>
        <dbReference type="Proteomes" id="UP000499080"/>
    </source>
</evidence>
<sequence>MTSCGAAVNGIIATTLPLGQCSLLEILFCTASGKEDRDHYCLRGLDCLFDQLISFLVPQVLIQSSNPTQPDVMSVGEGVLNGSGY</sequence>
<keyword evidence="2" id="KW-1185">Reference proteome</keyword>
<organism evidence="1 2">
    <name type="scientific">Araneus ventricosus</name>
    <name type="common">Orbweaver spider</name>
    <name type="synonym">Epeira ventricosa</name>
    <dbReference type="NCBI Taxonomy" id="182803"/>
    <lineage>
        <taxon>Eukaryota</taxon>
        <taxon>Metazoa</taxon>
        <taxon>Ecdysozoa</taxon>
        <taxon>Arthropoda</taxon>
        <taxon>Chelicerata</taxon>
        <taxon>Arachnida</taxon>
        <taxon>Araneae</taxon>
        <taxon>Araneomorphae</taxon>
        <taxon>Entelegynae</taxon>
        <taxon>Araneoidea</taxon>
        <taxon>Araneidae</taxon>
        <taxon>Araneus</taxon>
    </lineage>
</organism>
<reference evidence="1 2" key="1">
    <citation type="journal article" date="2019" name="Sci. Rep.">
        <title>Orb-weaving spider Araneus ventricosus genome elucidates the spidroin gene catalogue.</title>
        <authorList>
            <person name="Kono N."/>
            <person name="Nakamura H."/>
            <person name="Ohtoshi R."/>
            <person name="Moran D.A.P."/>
            <person name="Shinohara A."/>
            <person name="Yoshida Y."/>
            <person name="Fujiwara M."/>
            <person name="Mori M."/>
            <person name="Tomita M."/>
            <person name="Arakawa K."/>
        </authorList>
    </citation>
    <scope>NUCLEOTIDE SEQUENCE [LARGE SCALE GENOMIC DNA]</scope>
</reference>
<proteinExistence type="predicted"/>
<gene>
    <name evidence="1" type="ORF">AVEN_156630_1</name>
</gene>
<comment type="caution">
    <text evidence="1">The sequence shown here is derived from an EMBL/GenBank/DDBJ whole genome shotgun (WGS) entry which is preliminary data.</text>
</comment>